<dbReference type="OrthoDB" id="238714at2157"/>
<organism evidence="2 3">
    <name type="scientific">Halobaculum gomorrense</name>
    <dbReference type="NCBI Taxonomy" id="43928"/>
    <lineage>
        <taxon>Archaea</taxon>
        <taxon>Methanobacteriati</taxon>
        <taxon>Methanobacteriota</taxon>
        <taxon>Stenosarchaea group</taxon>
        <taxon>Halobacteria</taxon>
        <taxon>Halobacteriales</taxon>
        <taxon>Haloferacaceae</taxon>
        <taxon>Halobaculum</taxon>
    </lineage>
</organism>
<dbReference type="Proteomes" id="UP000184357">
    <property type="component" value="Unassembled WGS sequence"/>
</dbReference>
<evidence type="ECO:0000313" key="2">
    <source>
        <dbReference type="EMBL" id="SHH31978.1"/>
    </source>
</evidence>
<name>A0A1M5S0X6_9EURY</name>
<evidence type="ECO:0000256" key="1">
    <source>
        <dbReference type="SAM" id="Phobius"/>
    </source>
</evidence>
<dbReference type="AlphaFoldDB" id="A0A1M5S0X6"/>
<accession>A0A1M5S0X6</accession>
<dbReference type="EMBL" id="FQWV01000006">
    <property type="protein sequence ID" value="SHH31978.1"/>
    <property type="molecule type" value="Genomic_DNA"/>
</dbReference>
<keyword evidence="1" id="KW-0472">Membrane</keyword>
<keyword evidence="3" id="KW-1185">Reference proteome</keyword>
<evidence type="ECO:0000313" key="3">
    <source>
        <dbReference type="Proteomes" id="UP000184357"/>
    </source>
</evidence>
<gene>
    <name evidence="2" type="ORF">SAMN05443636_2297</name>
</gene>
<feature type="transmembrane region" description="Helical" evidence="1">
    <location>
        <begin position="23"/>
        <end position="46"/>
    </location>
</feature>
<proteinExistence type="predicted"/>
<keyword evidence="1" id="KW-0812">Transmembrane</keyword>
<dbReference type="RefSeq" id="WP_073309674.1">
    <property type="nucleotide sequence ID" value="NZ_FQWV01000006.1"/>
</dbReference>
<dbReference type="STRING" id="43928.SAMN05443636_2297"/>
<protein>
    <submittedName>
        <fullName evidence="2">Uncharacterized protein</fullName>
    </submittedName>
</protein>
<keyword evidence="1" id="KW-1133">Transmembrane helix</keyword>
<sequence>MADLNPAPDDRGDGSGRGDRGQLVLITGLALAVVLVALVLVTNTAIFTDNLATRDRGVGDTEALGYRATVIDGVGGIVERENAAEYADRDELTANVTAGVVRFDDAIGRTAAIRATSARVNRSSLSYVDGVLVRHRNESSGFVSAAESADWTVATDVNRTRAFAATVDRSSLARTEAATLDDAFAVVVEGNASSDEWTAYVYENATTGHIAVAVSPVGAAGATEVCSVDASSATVGFTTGTLAGEACAGLDWRGGVDDAYDLRFRNGTSAAGTYDLTVRGGVGAVNDAAIADGTASDDPESPYFVPAVYAVEATIRYETSELEYETDIRVAPGESDA</sequence>
<reference evidence="2 3" key="1">
    <citation type="submission" date="2016-11" db="EMBL/GenBank/DDBJ databases">
        <authorList>
            <person name="Jaros S."/>
            <person name="Januszkiewicz K."/>
            <person name="Wedrychowicz H."/>
        </authorList>
    </citation>
    <scope>NUCLEOTIDE SEQUENCE [LARGE SCALE GENOMIC DNA]</scope>
    <source>
        <strain evidence="2 3">DSM 9297</strain>
    </source>
</reference>